<reference evidence="2" key="1">
    <citation type="journal article" date="2022" name="bioRxiv">
        <title>Sequencing and chromosome-scale assembly of the giantPleurodeles waltlgenome.</title>
        <authorList>
            <person name="Brown T."/>
            <person name="Elewa A."/>
            <person name="Iarovenko S."/>
            <person name="Subramanian E."/>
            <person name="Araus A.J."/>
            <person name="Petzold A."/>
            <person name="Susuki M."/>
            <person name="Suzuki K.-i.T."/>
            <person name="Hayashi T."/>
            <person name="Toyoda A."/>
            <person name="Oliveira C."/>
            <person name="Osipova E."/>
            <person name="Leigh N.D."/>
            <person name="Simon A."/>
            <person name="Yun M.H."/>
        </authorList>
    </citation>
    <scope>NUCLEOTIDE SEQUENCE</scope>
    <source>
        <strain evidence="2">20211129_DDA</strain>
        <tissue evidence="2">Liver</tissue>
    </source>
</reference>
<feature type="compositionally biased region" description="Basic and acidic residues" evidence="1">
    <location>
        <begin position="1"/>
        <end position="10"/>
    </location>
</feature>
<evidence type="ECO:0000256" key="1">
    <source>
        <dbReference type="SAM" id="MobiDB-lite"/>
    </source>
</evidence>
<dbReference type="AlphaFoldDB" id="A0AAV7VC12"/>
<sequence>MSEVDAKGGEEGEEVGDVEESCLPRKKEEDEEVAAEERNTVAAPGGRVKNPFQVCVSAQLRITRDTGGREDGRNGNTKQGGVGGGKAKSKGRENLAPHEHVCTK</sequence>
<name>A0AAV7VC12_PLEWA</name>
<accession>A0AAV7VC12</accession>
<feature type="region of interest" description="Disordered" evidence="1">
    <location>
        <begin position="63"/>
        <end position="104"/>
    </location>
</feature>
<feature type="compositionally biased region" description="Basic and acidic residues" evidence="1">
    <location>
        <begin position="63"/>
        <end position="73"/>
    </location>
</feature>
<evidence type="ECO:0000313" key="2">
    <source>
        <dbReference type="EMBL" id="KAJ1198436.1"/>
    </source>
</evidence>
<dbReference type="EMBL" id="JANPWB010000003">
    <property type="protein sequence ID" value="KAJ1198436.1"/>
    <property type="molecule type" value="Genomic_DNA"/>
</dbReference>
<organism evidence="2 3">
    <name type="scientific">Pleurodeles waltl</name>
    <name type="common">Iberian ribbed newt</name>
    <dbReference type="NCBI Taxonomy" id="8319"/>
    <lineage>
        <taxon>Eukaryota</taxon>
        <taxon>Metazoa</taxon>
        <taxon>Chordata</taxon>
        <taxon>Craniata</taxon>
        <taxon>Vertebrata</taxon>
        <taxon>Euteleostomi</taxon>
        <taxon>Amphibia</taxon>
        <taxon>Batrachia</taxon>
        <taxon>Caudata</taxon>
        <taxon>Salamandroidea</taxon>
        <taxon>Salamandridae</taxon>
        <taxon>Pleurodelinae</taxon>
        <taxon>Pleurodeles</taxon>
    </lineage>
</organism>
<dbReference type="Proteomes" id="UP001066276">
    <property type="component" value="Chromosome 2_1"/>
</dbReference>
<evidence type="ECO:0000313" key="3">
    <source>
        <dbReference type="Proteomes" id="UP001066276"/>
    </source>
</evidence>
<protein>
    <submittedName>
        <fullName evidence="2">Uncharacterized protein</fullName>
    </submittedName>
</protein>
<gene>
    <name evidence="2" type="ORF">NDU88_002277</name>
</gene>
<feature type="compositionally biased region" description="Basic and acidic residues" evidence="1">
    <location>
        <begin position="90"/>
        <end position="104"/>
    </location>
</feature>
<feature type="compositionally biased region" description="Acidic residues" evidence="1">
    <location>
        <begin position="11"/>
        <end position="20"/>
    </location>
</feature>
<keyword evidence="3" id="KW-1185">Reference proteome</keyword>
<proteinExistence type="predicted"/>
<feature type="region of interest" description="Disordered" evidence="1">
    <location>
        <begin position="1"/>
        <end position="48"/>
    </location>
</feature>
<comment type="caution">
    <text evidence="2">The sequence shown here is derived from an EMBL/GenBank/DDBJ whole genome shotgun (WGS) entry which is preliminary data.</text>
</comment>